<sequence>MNKLEEWKEKLLNHVGKKTLIKSIIQAMSSYVMNIIKFSKSFCKKICAKVAWFWWATPRIEQGIHWSNWDTITRSKIDGGYGLRTLKHRVLPILPNKLERL</sequence>
<evidence type="ECO:0008006" key="3">
    <source>
        <dbReference type="Google" id="ProtNLM"/>
    </source>
</evidence>
<protein>
    <recommendedName>
        <fullName evidence="3">Reverse transcriptase zinc-binding domain-containing protein</fullName>
    </recommendedName>
</protein>
<evidence type="ECO:0000313" key="1">
    <source>
        <dbReference type="EMBL" id="RYQ83364.1"/>
    </source>
</evidence>
<keyword evidence="2" id="KW-1185">Reference proteome</keyword>
<name>A0A444X0X0_ARAHY</name>
<dbReference type="Proteomes" id="UP000289738">
    <property type="component" value="Chromosome B10"/>
</dbReference>
<dbReference type="STRING" id="3818.A0A444X0X0"/>
<reference evidence="1 2" key="1">
    <citation type="submission" date="2019-01" db="EMBL/GenBank/DDBJ databases">
        <title>Sequencing of cultivated peanut Arachis hypogaea provides insights into genome evolution and oil improvement.</title>
        <authorList>
            <person name="Chen X."/>
        </authorList>
    </citation>
    <scope>NUCLEOTIDE SEQUENCE [LARGE SCALE GENOMIC DNA]</scope>
    <source>
        <strain evidence="2">cv. Fuhuasheng</strain>
        <tissue evidence="1">Leaves</tissue>
    </source>
</reference>
<dbReference type="PANTHER" id="PTHR33116">
    <property type="entry name" value="REVERSE TRANSCRIPTASE ZINC-BINDING DOMAIN-CONTAINING PROTEIN-RELATED-RELATED"/>
    <property type="match status" value="1"/>
</dbReference>
<accession>A0A444X0X0</accession>
<organism evidence="1 2">
    <name type="scientific">Arachis hypogaea</name>
    <name type="common">Peanut</name>
    <dbReference type="NCBI Taxonomy" id="3818"/>
    <lineage>
        <taxon>Eukaryota</taxon>
        <taxon>Viridiplantae</taxon>
        <taxon>Streptophyta</taxon>
        <taxon>Embryophyta</taxon>
        <taxon>Tracheophyta</taxon>
        <taxon>Spermatophyta</taxon>
        <taxon>Magnoliopsida</taxon>
        <taxon>eudicotyledons</taxon>
        <taxon>Gunneridae</taxon>
        <taxon>Pentapetalae</taxon>
        <taxon>rosids</taxon>
        <taxon>fabids</taxon>
        <taxon>Fabales</taxon>
        <taxon>Fabaceae</taxon>
        <taxon>Papilionoideae</taxon>
        <taxon>50 kb inversion clade</taxon>
        <taxon>dalbergioids sensu lato</taxon>
        <taxon>Dalbergieae</taxon>
        <taxon>Pterocarpus clade</taxon>
        <taxon>Arachis</taxon>
    </lineage>
</organism>
<dbReference type="PANTHER" id="PTHR33116:SF86">
    <property type="entry name" value="REVERSE TRANSCRIPTASE DOMAIN-CONTAINING PROTEIN"/>
    <property type="match status" value="1"/>
</dbReference>
<evidence type="ECO:0000313" key="2">
    <source>
        <dbReference type="Proteomes" id="UP000289738"/>
    </source>
</evidence>
<comment type="caution">
    <text evidence="1">The sequence shown here is derived from an EMBL/GenBank/DDBJ whole genome shotgun (WGS) entry which is preliminary data.</text>
</comment>
<dbReference type="AlphaFoldDB" id="A0A444X0X0"/>
<dbReference type="EMBL" id="SDMP01000020">
    <property type="protein sequence ID" value="RYQ83364.1"/>
    <property type="molecule type" value="Genomic_DNA"/>
</dbReference>
<gene>
    <name evidence="1" type="ORF">Ahy_B10g102009</name>
</gene>
<proteinExistence type="predicted"/>